<dbReference type="GO" id="GO:0006740">
    <property type="term" value="P:NADPH regeneration"/>
    <property type="evidence" value="ECO:0007669"/>
    <property type="project" value="TreeGrafter"/>
</dbReference>
<evidence type="ECO:0000259" key="1">
    <source>
        <dbReference type="Pfam" id="PF01408"/>
    </source>
</evidence>
<name>A0AAD7P3A3_9AGAR</name>
<dbReference type="GO" id="GO:0016491">
    <property type="term" value="F:oxidoreductase activity"/>
    <property type="evidence" value="ECO:0007669"/>
    <property type="project" value="TreeGrafter"/>
</dbReference>
<sequence length="435" mass="47872">MASKAPRSTPLLFSPTMADLSKLNVLMCGTGEYTTGWVGTGASKSDKKIGVVGLTLFDLRRLGKVDKLGMVGVNGGKFPAIRQHLAENIGGAYKDMDLSFDEFPEQGKVDPEAYKTAIDKLSPGDAVIIFTPDSTHYPIAIYAIERGIHVLVTKPATQLLEHHNALIKAAEKHNVVCFVEHHKRFDPAYSDAKARAASLGEFNFFSAWMSQPKSQLETFRAWAGKDSDISYYLSSHHIDICCWILQDLAIPTRVVASAATGIATSEPYNCVPQTEDTITLMVDWQSIKSPKHKGTGVYTASWTAPLKAGVHSAQHWYYMGEKGDITVDQAHRGYDVTVDDTGKQWYNPFYMKYSPSESGHFDGQRGYGYISIEKFIDASRSVNAGLTKPADYDTHGLPTIANTVLTTAILNAGRISLDEKRPVGIKKDGNQWILE</sequence>
<dbReference type="GO" id="GO:0005737">
    <property type="term" value="C:cytoplasm"/>
    <property type="evidence" value="ECO:0007669"/>
    <property type="project" value="TreeGrafter"/>
</dbReference>
<evidence type="ECO:0000313" key="2">
    <source>
        <dbReference type="EMBL" id="KAJ7786000.1"/>
    </source>
</evidence>
<comment type="caution">
    <text evidence="2">The sequence shown here is derived from an EMBL/GenBank/DDBJ whole genome shotgun (WGS) entry which is preliminary data.</text>
</comment>
<accession>A0AAD7P3A3</accession>
<dbReference type="FunFam" id="3.30.360.10:FF:000030">
    <property type="entry name" value="NAD binding Rossmann fold oxidoreductase"/>
    <property type="match status" value="1"/>
</dbReference>
<dbReference type="Proteomes" id="UP001215598">
    <property type="component" value="Unassembled WGS sequence"/>
</dbReference>
<feature type="domain" description="Gfo/Idh/MocA-like oxidoreductase N-terminal" evidence="1">
    <location>
        <begin position="86"/>
        <end position="181"/>
    </location>
</feature>
<proteinExistence type="predicted"/>
<dbReference type="GO" id="GO:0000166">
    <property type="term" value="F:nucleotide binding"/>
    <property type="evidence" value="ECO:0007669"/>
    <property type="project" value="InterPro"/>
</dbReference>
<dbReference type="PANTHER" id="PTHR42840:SF6">
    <property type="entry name" value="BINDING ROSSMANN FOLD OXIDOREDUCTASE, PUTATIVE (AFU_ORTHOLOGUE AFUA_3G11930)-RELATED"/>
    <property type="match status" value="1"/>
</dbReference>
<dbReference type="InterPro" id="IPR036291">
    <property type="entry name" value="NAD(P)-bd_dom_sf"/>
</dbReference>
<protein>
    <submittedName>
        <fullName evidence="2">D-galacturonic acid reductase</fullName>
    </submittedName>
</protein>
<feature type="non-terminal residue" evidence="2">
    <location>
        <position position="435"/>
    </location>
</feature>
<dbReference type="Pfam" id="PF01408">
    <property type="entry name" value="GFO_IDH_MocA"/>
    <property type="match status" value="1"/>
</dbReference>
<dbReference type="InterPro" id="IPR000683">
    <property type="entry name" value="Gfo/Idh/MocA-like_OxRdtase_N"/>
</dbReference>
<dbReference type="Gene3D" id="3.30.360.10">
    <property type="entry name" value="Dihydrodipicolinate Reductase, domain 2"/>
    <property type="match status" value="1"/>
</dbReference>
<reference evidence="2" key="1">
    <citation type="submission" date="2023-03" db="EMBL/GenBank/DDBJ databases">
        <title>Massive genome expansion in bonnet fungi (Mycena s.s.) driven by repeated elements and novel gene families across ecological guilds.</title>
        <authorList>
            <consortium name="Lawrence Berkeley National Laboratory"/>
            <person name="Harder C.B."/>
            <person name="Miyauchi S."/>
            <person name="Viragh M."/>
            <person name="Kuo A."/>
            <person name="Thoen E."/>
            <person name="Andreopoulos B."/>
            <person name="Lu D."/>
            <person name="Skrede I."/>
            <person name="Drula E."/>
            <person name="Henrissat B."/>
            <person name="Morin E."/>
            <person name="Kohler A."/>
            <person name="Barry K."/>
            <person name="LaButti K."/>
            <person name="Morin E."/>
            <person name="Salamov A."/>
            <person name="Lipzen A."/>
            <person name="Mereny Z."/>
            <person name="Hegedus B."/>
            <person name="Baldrian P."/>
            <person name="Stursova M."/>
            <person name="Weitz H."/>
            <person name="Taylor A."/>
            <person name="Grigoriev I.V."/>
            <person name="Nagy L.G."/>
            <person name="Martin F."/>
            <person name="Kauserud H."/>
        </authorList>
    </citation>
    <scope>NUCLEOTIDE SEQUENCE</scope>
    <source>
        <strain evidence="2">CBHHK182m</strain>
    </source>
</reference>
<dbReference type="EMBL" id="JARKIB010000001">
    <property type="protein sequence ID" value="KAJ7786000.1"/>
    <property type="molecule type" value="Genomic_DNA"/>
</dbReference>
<dbReference type="SUPFAM" id="SSF55347">
    <property type="entry name" value="Glyceraldehyde-3-phosphate dehydrogenase-like, C-terminal domain"/>
    <property type="match status" value="1"/>
</dbReference>
<evidence type="ECO:0000313" key="3">
    <source>
        <dbReference type="Proteomes" id="UP001215598"/>
    </source>
</evidence>
<gene>
    <name evidence="2" type="ORF">B0H16DRAFT_1488853</name>
</gene>
<dbReference type="SUPFAM" id="SSF51735">
    <property type="entry name" value="NAD(P)-binding Rossmann-fold domains"/>
    <property type="match status" value="1"/>
</dbReference>
<organism evidence="2 3">
    <name type="scientific">Mycena metata</name>
    <dbReference type="NCBI Taxonomy" id="1033252"/>
    <lineage>
        <taxon>Eukaryota</taxon>
        <taxon>Fungi</taxon>
        <taxon>Dikarya</taxon>
        <taxon>Basidiomycota</taxon>
        <taxon>Agaricomycotina</taxon>
        <taxon>Agaricomycetes</taxon>
        <taxon>Agaricomycetidae</taxon>
        <taxon>Agaricales</taxon>
        <taxon>Marasmiineae</taxon>
        <taxon>Mycenaceae</taxon>
        <taxon>Mycena</taxon>
    </lineage>
</organism>
<dbReference type="Gene3D" id="3.40.50.720">
    <property type="entry name" value="NAD(P)-binding Rossmann-like Domain"/>
    <property type="match status" value="1"/>
</dbReference>
<dbReference type="AlphaFoldDB" id="A0AAD7P3A3"/>
<dbReference type="PANTHER" id="PTHR42840">
    <property type="entry name" value="NAD(P)-BINDING ROSSMANN-FOLD SUPERFAMILY PROTEIN-RELATED"/>
    <property type="match status" value="1"/>
</dbReference>
<keyword evidence="3" id="KW-1185">Reference proteome</keyword>